<organism evidence="2 3">
    <name type="scientific">Mytilus galloprovincialis</name>
    <name type="common">Mediterranean mussel</name>
    <dbReference type="NCBI Taxonomy" id="29158"/>
    <lineage>
        <taxon>Eukaryota</taxon>
        <taxon>Metazoa</taxon>
        <taxon>Spiralia</taxon>
        <taxon>Lophotrochozoa</taxon>
        <taxon>Mollusca</taxon>
        <taxon>Bivalvia</taxon>
        <taxon>Autobranchia</taxon>
        <taxon>Pteriomorphia</taxon>
        <taxon>Mytilida</taxon>
        <taxon>Mytiloidea</taxon>
        <taxon>Mytilidae</taxon>
        <taxon>Mytilinae</taxon>
        <taxon>Mytilus</taxon>
    </lineage>
</organism>
<comment type="caution">
    <text evidence="2">The sequence shown here is derived from an EMBL/GenBank/DDBJ whole genome shotgun (WGS) entry which is preliminary data.</text>
</comment>
<feature type="compositionally biased region" description="Polar residues" evidence="1">
    <location>
        <begin position="1"/>
        <end position="10"/>
    </location>
</feature>
<feature type="region of interest" description="Disordered" evidence="1">
    <location>
        <begin position="1"/>
        <end position="21"/>
    </location>
</feature>
<gene>
    <name evidence="2" type="ORF">MGAL_10B080405</name>
</gene>
<dbReference type="InterPro" id="IPR020339">
    <property type="entry name" value="C20orf85-like"/>
</dbReference>
<evidence type="ECO:0000313" key="2">
    <source>
        <dbReference type="EMBL" id="VDI02512.1"/>
    </source>
</evidence>
<reference evidence="2" key="1">
    <citation type="submission" date="2018-11" db="EMBL/GenBank/DDBJ databases">
        <authorList>
            <person name="Alioto T."/>
            <person name="Alioto T."/>
        </authorList>
    </citation>
    <scope>NUCLEOTIDE SEQUENCE</scope>
</reference>
<keyword evidence="3" id="KW-1185">Reference proteome</keyword>
<dbReference type="PANTHER" id="PTHR31909">
    <property type="entry name" value="CHROMOSOME 20 ORF85 FAMILY MEMBER"/>
    <property type="match status" value="1"/>
</dbReference>
<protein>
    <submittedName>
        <fullName evidence="2">Uncharacterized protein</fullName>
    </submittedName>
</protein>
<dbReference type="PANTHER" id="PTHR31909:SF2">
    <property type="entry name" value="RIKEN CDNA 2410004P03 GENE"/>
    <property type="match status" value="1"/>
</dbReference>
<dbReference type="AlphaFoldDB" id="A0A8B6CBF0"/>
<accession>A0A8B6CBF0</accession>
<evidence type="ECO:0000313" key="3">
    <source>
        <dbReference type="Proteomes" id="UP000596742"/>
    </source>
</evidence>
<dbReference type="Pfam" id="PF14945">
    <property type="entry name" value="LLC1"/>
    <property type="match status" value="1"/>
</dbReference>
<sequence>MSNVMPSNKIRSGKNLSPGERRCLKNWSSDWGFLTDFDSKGNQIEKDPLPEKASIFSSDMPNTNSGNYGSRVNTDVGRQMQNLEYKFYAEKRRRKLGKELVCY</sequence>
<evidence type="ECO:0000256" key="1">
    <source>
        <dbReference type="SAM" id="MobiDB-lite"/>
    </source>
</evidence>
<name>A0A8B6CBF0_MYTGA</name>
<proteinExistence type="predicted"/>
<dbReference type="EMBL" id="UYJE01001482">
    <property type="protein sequence ID" value="VDI02512.1"/>
    <property type="molecule type" value="Genomic_DNA"/>
</dbReference>
<dbReference type="Proteomes" id="UP000596742">
    <property type="component" value="Unassembled WGS sequence"/>
</dbReference>